<dbReference type="EMBL" id="CVRI01000047">
    <property type="protein sequence ID" value="CRK97932.1"/>
    <property type="molecule type" value="Genomic_DNA"/>
</dbReference>
<protein>
    <submittedName>
        <fullName evidence="1">CLUMA_CG011305, isoform A</fullName>
    </submittedName>
</protein>
<gene>
    <name evidence="1" type="ORF">CLUMA_CG011305</name>
</gene>
<reference evidence="1 2" key="1">
    <citation type="submission" date="2015-04" db="EMBL/GenBank/DDBJ databases">
        <authorList>
            <person name="Syromyatnikov M.Y."/>
            <person name="Popov V.N."/>
        </authorList>
    </citation>
    <scope>NUCLEOTIDE SEQUENCE [LARGE SCALE GENOMIC DNA]</scope>
</reference>
<name>A0A1J1IEF2_9DIPT</name>
<accession>A0A1J1IEF2</accession>
<keyword evidence="2" id="KW-1185">Reference proteome</keyword>
<evidence type="ECO:0000313" key="1">
    <source>
        <dbReference type="EMBL" id="CRK97932.1"/>
    </source>
</evidence>
<sequence length="92" mass="10929">MQQLIGEKSHFYWHIYHFKAQEVQSHEEFSKAQKFLDDDEDDAQQCWLALIIREQQQQQRQNMSFNVSRVVSNEIAISNKKASPKIMGTKRC</sequence>
<proteinExistence type="predicted"/>
<evidence type="ECO:0000313" key="2">
    <source>
        <dbReference type="Proteomes" id="UP000183832"/>
    </source>
</evidence>
<dbReference type="AlphaFoldDB" id="A0A1J1IEF2"/>
<dbReference type="Proteomes" id="UP000183832">
    <property type="component" value="Unassembled WGS sequence"/>
</dbReference>
<organism evidence="1 2">
    <name type="scientific">Clunio marinus</name>
    <dbReference type="NCBI Taxonomy" id="568069"/>
    <lineage>
        <taxon>Eukaryota</taxon>
        <taxon>Metazoa</taxon>
        <taxon>Ecdysozoa</taxon>
        <taxon>Arthropoda</taxon>
        <taxon>Hexapoda</taxon>
        <taxon>Insecta</taxon>
        <taxon>Pterygota</taxon>
        <taxon>Neoptera</taxon>
        <taxon>Endopterygota</taxon>
        <taxon>Diptera</taxon>
        <taxon>Nematocera</taxon>
        <taxon>Chironomoidea</taxon>
        <taxon>Chironomidae</taxon>
        <taxon>Clunio</taxon>
    </lineage>
</organism>